<name>I7C3H5_PSEPT</name>
<evidence type="ECO:0000313" key="3">
    <source>
        <dbReference type="Proteomes" id="UP000006503"/>
    </source>
</evidence>
<proteinExistence type="predicted"/>
<sequence>MHRATPGFGQQQPGAAALHGHRRAGCIERGRQAGPGPPALPLREALGR</sequence>
<dbReference type="KEGG" id="ppx:T1E_5128"/>
<evidence type="ECO:0000256" key="1">
    <source>
        <dbReference type="SAM" id="MobiDB-lite"/>
    </source>
</evidence>
<feature type="region of interest" description="Disordered" evidence="1">
    <location>
        <begin position="1"/>
        <end position="48"/>
    </location>
</feature>
<accession>I7C3H5</accession>
<organism evidence="2 3">
    <name type="scientific">Pseudomonas putida (strain DOT-T1E)</name>
    <dbReference type="NCBI Taxonomy" id="1196325"/>
    <lineage>
        <taxon>Bacteria</taxon>
        <taxon>Pseudomonadati</taxon>
        <taxon>Pseudomonadota</taxon>
        <taxon>Gammaproteobacteria</taxon>
        <taxon>Pseudomonadales</taxon>
        <taxon>Pseudomonadaceae</taxon>
        <taxon>Pseudomonas</taxon>
    </lineage>
</organism>
<evidence type="ECO:0000313" key="2">
    <source>
        <dbReference type="EMBL" id="AFO50952.1"/>
    </source>
</evidence>
<dbReference type="AlphaFoldDB" id="I7C3H5"/>
<gene>
    <name evidence="2" type="ordered locus">T1E_5128</name>
</gene>
<dbReference type="HOGENOM" id="CLU_3156844_0_0_6"/>
<dbReference type="EMBL" id="CP003734">
    <property type="protein sequence ID" value="AFO50952.1"/>
    <property type="molecule type" value="Genomic_DNA"/>
</dbReference>
<dbReference type="Proteomes" id="UP000006503">
    <property type="component" value="Chromosome"/>
</dbReference>
<dbReference type="PATRIC" id="fig|1196325.3.peg.5080"/>
<protein>
    <submittedName>
        <fullName evidence="2">Uncharacterized protein</fullName>
    </submittedName>
</protein>
<reference evidence="3" key="1">
    <citation type="journal article" date="2013" name="Microb. Biotechnol.">
        <title>Metabolic potential of the organic-solvent tolerant Pseudomonas putida DOT-T1E deduced from its annotated genome.</title>
        <authorList>
            <person name="Udaondo Z."/>
            <person name="Molina L."/>
            <person name="Daniels C."/>
            <person name="Gomez M.J."/>
            <person name="Molina-Henares M.A."/>
            <person name="Matilla M.A."/>
            <person name="Roca A."/>
            <person name="Fernandez M."/>
            <person name="Duque E."/>
            <person name="Segura A."/>
            <person name="Ramos J.L."/>
        </authorList>
    </citation>
    <scope>NUCLEOTIDE SEQUENCE [LARGE SCALE GENOMIC DNA]</scope>
    <source>
        <strain evidence="3">DOT-T1E</strain>
    </source>
</reference>